<dbReference type="GO" id="GO:0051301">
    <property type="term" value="P:cell division"/>
    <property type="evidence" value="ECO:0007669"/>
    <property type="project" value="UniProtKB-KW"/>
</dbReference>
<dbReference type="Gene3D" id="3.30.1490.110">
    <property type="match status" value="1"/>
</dbReference>
<keyword evidence="3" id="KW-0472">Membrane</keyword>
<dbReference type="Gene3D" id="3.30.420.40">
    <property type="match status" value="1"/>
</dbReference>
<proteinExistence type="predicted"/>
<keyword evidence="4" id="KW-0131">Cell cycle</keyword>
<evidence type="ECO:0000256" key="1">
    <source>
        <dbReference type="ARBA" id="ARBA00022475"/>
    </source>
</evidence>
<dbReference type="EMBL" id="UINC01036040">
    <property type="protein sequence ID" value="SVB29390.1"/>
    <property type="molecule type" value="Genomic_DNA"/>
</dbReference>
<dbReference type="PIRSF" id="PIRSF003101">
    <property type="entry name" value="FtsA"/>
    <property type="match status" value="1"/>
</dbReference>
<dbReference type="SMART" id="SM00842">
    <property type="entry name" value="FtsA"/>
    <property type="match status" value="1"/>
</dbReference>
<gene>
    <name evidence="6" type="ORF">METZ01_LOCUS182244</name>
</gene>
<evidence type="ECO:0000256" key="2">
    <source>
        <dbReference type="ARBA" id="ARBA00022618"/>
    </source>
</evidence>
<dbReference type="NCBIfam" id="TIGR01174">
    <property type="entry name" value="ftsA"/>
    <property type="match status" value="1"/>
</dbReference>
<dbReference type="InterPro" id="IPR050696">
    <property type="entry name" value="FtsA/MreB"/>
</dbReference>
<dbReference type="GO" id="GO:0032153">
    <property type="term" value="C:cell division site"/>
    <property type="evidence" value="ECO:0007669"/>
    <property type="project" value="TreeGrafter"/>
</dbReference>
<organism evidence="6">
    <name type="scientific">marine metagenome</name>
    <dbReference type="NCBI Taxonomy" id="408172"/>
    <lineage>
        <taxon>unclassified sequences</taxon>
        <taxon>metagenomes</taxon>
        <taxon>ecological metagenomes</taxon>
    </lineage>
</organism>
<evidence type="ECO:0000313" key="6">
    <source>
        <dbReference type="EMBL" id="SVB29390.1"/>
    </source>
</evidence>
<keyword evidence="1" id="KW-1003">Cell membrane</keyword>
<accession>A0A382CTB3</accession>
<keyword evidence="2" id="KW-0132">Cell division</keyword>
<dbReference type="InterPro" id="IPR043129">
    <property type="entry name" value="ATPase_NBD"/>
</dbReference>
<evidence type="ECO:0000256" key="4">
    <source>
        <dbReference type="ARBA" id="ARBA00023306"/>
    </source>
</evidence>
<dbReference type="InterPro" id="IPR020823">
    <property type="entry name" value="Cell_div_FtsA"/>
</dbReference>
<sequence length="411" mass="46636">MMIHEHSQGIIELGNINIKCLIFKINSNDILEIQSTSITQSEGIHNGVIVNISKATNAIRSCISAAEKKAKSSLKKINVVLEQPEFLCTKFSKHKKIDGSKIHKDDIEFLLKEAKKQVMLNDEKQSIIHIFNHNYIVDGKPFIEEPIDVYADYLSHEMTFVTMPKNNLKNINKAFIDCDIEVERLISCTFALAAKLLNNNELQFGSILIDMGYEKTSLGLFKNLALVHSITFPVGINHIIKDISNICSLNLEESKIISDKIDFSFQNNKELFDKNDYLKDIYFKNSNYRRISQSLILDIAKARLDEIFEMIQKQIIATGLNPTLGANLFILGGSNLFNLEKYCSNFFGSNVKKLDKNTEKESQGELDTQFASCLGALKIIKDGWETEAIPELVDENSQKLSFFAKFFQNKP</sequence>
<dbReference type="SUPFAM" id="SSF53067">
    <property type="entry name" value="Actin-like ATPase domain"/>
    <property type="match status" value="2"/>
</dbReference>
<evidence type="ECO:0000259" key="5">
    <source>
        <dbReference type="SMART" id="SM00842"/>
    </source>
</evidence>
<dbReference type="AlphaFoldDB" id="A0A382CTB3"/>
<protein>
    <recommendedName>
        <fullName evidence="5">SHS2 domain-containing protein</fullName>
    </recommendedName>
</protein>
<name>A0A382CTB3_9ZZZZ</name>
<dbReference type="GO" id="GO:0009898">
    <property type="term" value="C:cytoplasmic side of plasma membrane"/>
    <property type="evidence" value="ECO:0007669"/>
    <property type="project" value="TreeGrafter"/>
</dbReference>
<dbReference type="PANTHER" id="PTHR32432">
    <property type="entry name" value="CELL DIVISION PROTEIN FTSA-RELATED"/>
    <property type="match status" value="1"/>
</dbReference>
<reference evidence="6" key="1">
    <citation type="submission" date="2018-05" db="EMBL/GenBank/DDBJ databases">
        <authorList>
            <person name="Lanie J.A."/>
            <person name="Ng W.-L."/>
            <person name="Kazmierczak K.M."/>
            <person name="Andrzejewski T.M."/>
            <person name="Davidsen T.M."/>
            <person name="Wayne K.J."/>
            <person name="Tettelin H."/>
            <person name="Glass J.I."/>
            <person name="Rusch D."/>
            <person name="Podicherti R."/>
            <person name="Tsui H.-C.T."/>
            <person name="Winkler M.E."/>
        </authorList>
    </citation>
    <scope>NUCLEOTIDE SEQUENCE</scope>
</reference>
<dbReference type="PANTHER" id="PTHR32432:SF4">
    <property type="entry name" value="CELL DIVISION PROTEIN FTSA"/>
    <property type="match status" value="1"/>
</dbReference>
<dbReference type="InterPro" id="IPR003494">
    <property type="entry name" value="SHS2_FtsA"/>
</dbReference>
<dbReference type="Pfam" id="PF14450">
    <property type="entry name" value="FtsA"/>
    <property type="match status" value="1"/>
</dbReference>
<dbReference type="Pfam" id="PF02491">
    <property type="entry name" value="SHS2_FTSA"/>
    <property type="match status" value="1"/>
</dbReference>
<evidence type="ECO:0000256" key="3">
    <source>
        <dbReference type="ARBA" id="ARBA00023136"/>
    </source>
</evidence>
<feature type="domain" description="SHS2" evidence="5">
    <location>
        <begin position="8"/>
        <end position="194"/>
    </location>
</feature>